<feature type="coiled-coil region" evidence="1">
    <location>
        <begin position="115"/>
        <end position="163"/>
    </location>
</feature>
<feature type="non-terminal residue" evidence="3">
    <location>
        <position position="1"/>
    </location>
</feature>
<organism evidence="3">
    <name type="scientific">marine sediment metagenome</name>
    <dbReference type="NCBI Taxonomy" id="412755"/>
    <lineage>
        <taxon>unclassified sequences</taxon>
        <taxon>metagenomes</taxon>
        <taxon>ecological metagenomes</taxon>
    </lineage>
</organism>
<evidence type="ECO:0000313" key="3">
    <source>
        <dbReference type="EMBL" id="KKL78748.1"/>
    </source>
</evidence>
<name>A0A0F9EXF7_9ZZZZ</name>
<comment type="caution">
    <text evidence="3">The sequence shown here is derived from an EMBL/GenBank/DDBJ whole genome shotgun (WGS) entry which is preliminary data.</text>
</comment>
<protein>
    <submittedName>
        <fullName evidence="3">Uncharacterized protein</fullName>
    </submittedName>
</protein>
<gene>
    <name evidence="3" type="ORF">LCGC14_2021810</name>
</gene>
<sequence length="172" mass="18488">PFIEGEFTVAPVEIGVGDPPADAIDQGEGPEVTSEQPAASQGASDKPPSLRVQLLDALNKRWPGAPNTIAQWCNDTMGVNTVADIPEDRLAEALEKPRANRVGVGVATNGYPGFEEKTLELMAEVKAELGALESERAVLNQKIATLQQEIVGYEAILQRCRIEKEEPNGQDL</sequence>
<keyword evidence="1" id="KW-0175">Coiled coil</keyword>
<evidence type="ECO:0000256" key="2">
    <source>
        <dbReference type="SAM" id="MobiDB-lite"/>
    </source>
</evidence>
<evidence type="ECO:0000256" key="1">
    <source>
        <dbReference type="SAM" id="Coils"/>
    </source>
</evidence>
<proteinExistence type="predicted"/>
<reference evidence="3" key="1">
    <citation type="journal article" date="2015" name="Nature">
        <title>Complex archaea that bridge the gap between prokaryotes and eukaryotes.</title>
        <authorList>
            <person name="Spang A."/>
            <person name="Saw J.H."/>
            <person name="Jorgensen S.L."/>
            <person name="Zaremba-Niedzwiedzka K."/>
            <person name="Martijn J."/>
            <person name="Lind A.E."/>
            <person name="van Eijk R."/>
            <person name="Schleper C."/>
            <person name="Guy L."/>
            <person name="Ettema T.J."/>
        </authorList>
    </citation>
    <scope>NUCLEOTIDE SEQUENCE</scope>
</reference>
<dbReference type="AlphaFoldDB" id="A0A0F9EXF7"/>
<accession>A0A0F9EXF7</accession>
<feature type="region of interest" description="Disordered" evidence="2">
    <location>
        <begin position="9"/>
        <end position="48"/>
    </location>
</feature>
<feature type="compositionally biased region" description="Polar residues" evidence="2">
    <location>
        <begin position="33"/>
        <end position="43"/>
    </location>
</feature>
<dbReference type="EMBL" id="LAZR01023363">
    <property type="protein sequence ID" value="KKL78748.1"/>
    <property type="molecule type" value="Genomic_DNA"/>
</dbReference>